<dbReference type="Proteomes" id="UP000754710">
    <property type="component" value="Unassembled WGS sequence"/>
</dbReference>
<dbReference type="InterPro" id="IPR029055">
    <property type="entry name" value="Ntn_hydrolases_N"/>
</dbReference>
<sequence length="247" mass="25991">MCRHLAYLGAPVPLAEVVLDPSHGLLEQTWAPADMRGSGTVNADGFGVGWYDGDGDALRYRRAVPMWADAGFPDLARRARSSAILAAARNGTVGMPVVETACAPFRHGRWLFSHNGVVAGWPASVERLAAALPVADLLVLDAPTDSAVLWALVRRRLLDGVAPEKVVESVTTEVGTAAPGSRLNLLLTDGETVAASTWGHSLSVREAADHVVVASEPFGPDPAAWEPVPDQHLVVADASCATVRPLS</sequence>
<dbReference type="EMBL" id="JAIEZQ010000003">
    <property type="protein sequence ID" value="MBY9076681.1"/>
    <property type="molecule type" value="Genomic_DNA"/>
</dbReference>
<reference evidence="4 5" key="1">
    <citation type="submission" date="2021-08" db="EMBL/GenBank/DDBJ databases">
        <title>Nocardioides bacterium WL0053 sp. nov., isolated from the sediment.</title>
        <authorList>
            <person name="Wang L."/>
            <person name="Zhang D."/>
            <person name="Zhang A."/>
        </authorList>
    </citation>
    <scope>NUCLEOTIDE SEQUENCE [LARGE SCALE GENOMIC DNA]</scope>
    <source>
        <strain evidence="4 5">WL0053</strain>
    </source>
</reference>
<dbReference type="InterPro" id="IPR032889">
    <property type="entry name" value="EgtC_Actinobacteria"/>
</dbReference>
<comment type="pathway">
    <text evidence="2">Amino-acid biosynthesis; ergothioneine biosynthesis.</text>
</comment>
<comment type="function">
    <text evidence="2">Catalyzes the hydrolysis of the gamma-glutamyl amide bond of hercynyl-gamma-L-glutamyl-L-cysteine sulfoxide to produce hercynylcysteine sulfoxide, a step in the biosynthesis pathway of ergothioneine.</text>
</comment>
<dbReference type="NCBIfam" id="TIGR03442">
    <property type="entry name" value="ergothioneine biosynthesis protein EgtC"/>
    <property type="match status" value="1"/>
</dbReference>
<accession>A0ABS7RNP6</accession>
<dbReference type="InterPro" id="IPR026869">
    <property type="entry name" value="EgtC-like"/>
</dbReference>
<dbReference type="PANTHER" id="PTHR43187">
    <property type="entry name" value="GLUTAMINE AMIDOTRANSFERASE DUG3-RELATED"/>
    <property type="match status" value="1"/>
</dbReference>
<comment type="catalytic activity">
    <reaction evidence="2">
        <text>gamma-L-glutamyl-hercynylcysteine S-oxide + H2O = S-(hercyn-2-yl)-L-cysteine S-oxide + L-glutamate</text>
        <dbReference type="Rhea" id="RHEA:42684"/>
        <dbReference type="ChEBI" id="CHEBI:15377"/>
        <dbReference type="ChEBI" id="CHEBI:29985"/>
        <dbReference type="ChEBI" id="CHEBI:82703"/>
        <dbReference type="ChEBI" id="CHEBI:82706"/>
        <dbReference type="EC" id="3.5.1.118"/>
    </reaction>
</comment>
<dbReference type="Gene3D" id="3.60.20.10">
    <property type="entry name" value="Glutamine Phosphoribosylpyrophosphate, subunit 1, domain 1"/>
    <property type="match status" value="1"/>
</dbReference>
<dbReference type="PROSITE" id="PS51278">
    <property type="entry name" value="GATASE_TYPE_2"/>
    <property type="match status" value="1"/>
</dbReference>
<dbReference type="InterPro" id="IPR017808">
    <property type="entry name" value="EgtC"/>
</dbReference>
<evidence type="ECO:0000259" key="3">
    <source>
        <dbReference type="PROSITE" id="PS51278"/>
    </source>
</evidence>
<feature type="domain" description="Glutamine amidotransferase type-2" evidence="3">
    <location>
        <begin position="2"/>
        <end position="247"/>
    </location>
</feature>
<gene>
    <name evidence="2 4" type="primary">egtC</name>
    <name evidence="4" type="ORF">K1X13_17755</name>
</gene>
<dbReference type="RefSeq" id="WP_221026472.1">
    <property type="nucleotide sequence ID" value="NZ_JAIEZQ010000003.1"/>
</dbReference>
<evidence type="ECO:0000256" key="1">
    <source>
        <dbReference type="ARBA" id="ARBA00022962"/>
    </source>
</evidence>
<comment type="caution">
    <text evidence="4">The sequence shown here is derived from an EMBL/GenBank/DDBJ whole genome shotgun (WGS) entry which is preliminary data.</text>
</comment>
<organism evidence="4 5">
    <name type="scientific">Nocardioides jiangsuensis</name>
    <dbReference type="NCBI Taxonomy" id="2866161"/>
    <lineage>
        <taxon>Bacteria</taxon>
        <taxon>Bacillati</taxon>
        <taxon>Actinomycetota</taxon>
        <taxon>Actinomycetes</taxon>
        <taxon>Propionibacteriales</taxon>
        <taxon>Nocardioidaceae</taxon>
        <taxon>Nocardioides</taxon>
    </lineage>
</organism>
<dbReference type="PANTHER" id="PTHR43187:SF2">
    <property type="entry name" value="GAMMA-GLUTAMYL-HERCYNYLCYSTEINE SULFOXIDE HYDROLASE"/>
    <property type="match status" value="1"/>
</dbReference>
<evidence type="ECO:0000313" key="5">
    <source>
        <dbReference type="Proteomes" id="UP000754710"/>
    </source>
</evidence>
<evidence type="ECO:0000313" key="4">
    <source>
        <dbReference type="EMBL" id="MBY9076681.1"/>
    </source>
</evidence>
<dbReference type="EC" id="3.5.1.118" evidence="2"/>
<proteinExistence type="inferred from homology"/>
<protein>
    <recommendedName>
        <fullName evidence="2">Gamma-glutamyl-hercynylcysteine sulfoxide hydrolase</fullName>
        <ecNumber evidence="2">3.5.1.118</ecNumber>
    </recommendedName>
    <alternativeName>
        <fullName evidence="2">Gamma-glutamyl hercynylcysteine S-oxide hydrolase</fullName>
    </alternativeName>
</protein>
<keyword evidence="5" id="KW-1185">Reference proteome</keyword>
<dbReference type="InterPro" id="IPR017932">
    <property type="entry name" value="GATase_2_dom"/>
</dbReference>
<dbReference type="InterPro" id="IPR052373">
    <property type="entry name" value="Gamma-glu_amide_hydrolase"/>
</dbReference>
<keyword evidence="1 2" id="KW-0315">Glutamine amidotransferase</keyword>
<evidence type="ECO:0000256" key="2">
    <source>
        <dbReference type="HAMAP-Rule" id="MF_02036"/>
    </source>
</evidence>
<dbReference type="HAMAP" id="MF_02036">
    <property type="entry name" value="EgtC"/>
    <property type="match status" value="1"/>
</dbReference>
<dbReference type="SUPFAM" id="SSF56235">
    <property type="entry name" value="N-terminal nucleophile aminohydrolases (Ntn hydrolases)"/>
    <property type="match status" value="1"/>
</dbReference>
<dbReference type="Pfam" id="PF13230">
    <property type="entry name" value="GATase_4"/>
    <property type="match status" value="1"/>
</dbReference>
<name>A0ABS7RNP6_9ACTN</name>
<dbReference type="CDD" id="cd01908">
    <property type="entry name" value="YafJ"/>
    <property type="match status" value="1"/>
</dbReference>
<keyword evidence="2" id="KW-0378">Hydrolase</keyword>